<sequence>MRVVTDRAGGRGRVRLIFKRIETTPAVRHEGGESQGVQPTMKMKTVNKKKKSIAAEPKQKKQKVPSQSVETRRQVDPTNINSEESSEEDSCPLVGSRCKRKQVTESSDSKSTISFHLNAFAKRMRTQRPQTQQRSAGDGGNFQYGSFPTIPVEGEGTFTGENLDTGSEEHDRATREQDAQMFSDSQFDNQGCETQMDSMNPNDKESDSIQDEPDFSSAKSFETETNHSERAIVAHSDPRRQAQPTVGIGRDREVSKLFERRSLIMYKLFEMEVEKVYHELLSNFKLDAPSVNFDYFFIRRLHKELKVIATVHKNHLAMADLPIADEEISFLGFASAPPLALEFSSLADQEQAAAQTRVQQLDQPANENTTMISPEHPNQENETPVQTDGHQAEGN</sequence>
<protein>
    <submittedName>
        <fullName evidence="2">Uncharacterized protein</fullName>
    </submittedName>
</protein>
<proteinExistence type="predicted"/>
<feature type="compositionally biased region" description="Polar residues" evidence="1">
    <location>
        <begin position="188"/>
        <end position="201"/>
    </location>
</feature>
<keyword evidence="3" id="KW-1185">Reference proteome</keyword>
<feature type="compositionally biased region" description="Polar residues" evidence="1">
    <location>
        <begin position="352"/>
        <end position="372"/>
    </location>
</feature>
<reference evidence="2 3" key="1">
    <citation type="journal article" date="2015" name="Proc. Natl. Acad. Sci. U.S.A.">
        <title>The resurrection genome of Boea hygrometrica: A blueprint for survival of dehydration.</title>
        <authorList>
            <person name="Xiao L."/>
            <person name="Yang G."/>
            <person name="Zhang L."/>
            <person name="Yang X."/>
            <person name="Zhao S."/>
            <person name="Ji Z."/>
            <person name="Zhou Q."/>
            <person name="Hu M."/>
            <person name="Wang Y."/>
            <person name="Chen M."/>
            <person name="Xu Y."/>
            <person name="Jin H."/>
            <person name="Xiao X."/>
            <person name="Hu G."/>
            <person name="Bao F."/>
            <person name="Hu Y."/>
            <person name="Wan P."/>
            <person name="Li L."/>
            <person name="Deng X."/>
            <person name="Kuang T."/>
            <person name="Xiang C."/>
            <person name="Zhu J.K."/>
            <person name="Oliver M.J."/>
            <person name="He Y."/>
        </authorList>
    </citation>
    <scope>NUCLEOTIDE SEQUENCE [LARGE SCALE GENOMIC DNA]</scope>
    <source>
        <strain evidence="3">cv. XS01</strain>
    </source>
</reference>
<gene>
    <name evidence="2" type="ORF">F511_22605</name>
</gene>
<evidence type="ECO:0000313" key="3">
    <source>
        <dbReference type="Proteomes" id="UP000250235"/>
    </source>
</evidence>
<feature type="compositionally biased region" description="Basic and acidic residues" evidence="1">
    <location>
        <begin position="167"/>
        <end position="176"/>
    </location>
</feature>
<evidence type="ECO:0000313" key="2">
    <source>
        <dbReference type="EMBL" id="KZV43954.1"/>
    </source>
</evidence>
<feature type="compositionally biased region" description="Polar residues" evidence="1">
    <location>
        <begin position="380"/>
        <end position="395"/>
    </location>
</feature>
<feature type="region of interest" description="Disordered" evidence="1">
    <location>
        <begin position="352"/>
        <end position="395"/>
    </location>
</feature>
<feature type="region of interest" description="Disordered" evidence="1">
    <location>
        <begin position="123"/>
        <end position="142"/>
    </location>
</feature>
<accession>A0A2Z7CHJ8</accession>
<feature type="region of interest" description="Disordered" evidence="1">
    <location>
        <begin position="188"/>
        <end position="226"/>
    </location>
</feature>
<organism evidence="2 3">
    <name type="scientific">Dorcoceras hygrometricum</name>
    <dbReference type="NCBI Taxonomy" id="472368"/>
    <lineage>
        <taxon>Eukaryota</taxon>
        <taxon>Viridiplantae</taxon>
        <taxon>Streptophyta</taxon>
        <taxon>Embryophyta</taxon>
        <taxon>Tracheophyta</taxon>
        <taxon>Spermatophyta</taxon>
        <taxon>Magnoliopsida</taxon>
        <taxon>eudicotyledons</taxon>
        <taxon>Gunneridae</taxon>
        <taxon>Pentapetalae</taxon>
        <taxon>asterids</taxon>
        <taxon>lamiids</taxon>
        <taxon>Lamiales</taxon>
        <taxon>Gesneriaceae</taxon>
        <taxon>Didymocarpoideae</taxon>
        <taxon>Trichosporeae</taxon>
        <taxon>Loxocarpinae</taxon>
        <taxon>Dorcoceras</taxon>
    </lineage>
</organism>
<dbReference type="Proteomes" id="UP000250235">
    <property type="component" value="Unassembled WGS sequence"/>
</dbReference>
<dbReference type="EMBL" id="KQ997566">
    <property type="protein sequence ID" value="KZV43954.1"/>
    <property type="molecule type" value="Genomic_DNA"/>
</dbReference>
<feature type="region of interest" description="Disordered" evidence="1">
    <location>
        <begin position="27"/>
        <end position="97"/>
    </location>
</feature>
<evidence type="ECO:0000256" key="1">
    <source>
        <dbReference type="SAM" id="MobiDB-lite"/>
    </source>
</evidence>
<feature type="region of interest" description="Disordered" evidence="1">
    <location>
        <begin position="151"/>
        <end position="176"/>
    </location>
</feature>
<dbReference type="AlphaFoldDB" id="A0A2Z7CHJ8"/>
<name>A0A2Z7CHJ8_9LAMI</name>